<keyword evidence="2 12" id="KW-0716">Sensory transduction</keyword>
<evidence type="ECO:0000256" key="8">
    <source>
        <dbReference type="ARBA" id="ARBA00023224"/>
    </source>
</evidence>
<keyword evidence="4 12" id="KW-0552">Olfaction</keyword>
<sequence>MSSSVDRFEQIEHFLKNYGFWNENASIKRKLLSLVCYFQFTIVFLVLVISAIPQAENWDELADRILYAPSMFTVLLKTTNFYIKSRSVLRLYRNLRNEFKDDDVAGFYNNAVKAANKLFYLHVFNFLLALPAIIVNPLITGKMTIQMWYPGELDSNSIAFYIYWIQEAMSSIYSASLSPTLNVFSYYVFILILEYFNLIIHNFEDLEKWSGVEKREHLVKCIKMHRNVKLYCFQAQEAFSIIFFFECCQSILVLSAAAINLALWEQVELSRIVVFILFSILTVIQLFVPMYYGNNIRVKSQLLATAAFESDWTDESAKYKKLVMIVGENMKNPIRMRAIEIFEINLENFLRVFTSSFHA</sequence>
<keyword evidence="7 12" id="KW-0675">Receptor</keyword>
<feature type="transmembrane region" description="Helical" evidence="12">
    <location>
        <begin position="118"/>
        <end position="139"/>
    </location>
</feature>
<evidence type="ECO:0000256" key="6">
    <source>
        <dbReference type="ARBA" id="ARBA00023136"/>
    </source>
</evidence>
<evidence type="ECO:0000256" key="10">
    <source>
        <dbReference type="ARBA" id="ARBA00037946"/>
    </source>
</evidence>
<name>A0A7D0TCZ5_9DIPT</name>
<comment type="caution">
    <text evidence="12">Lacks conserved residue(s) required for the propagation of feature annotation.</text>
</comment>
<dbReference type="AlphaFoldDB" id="A0A7D0TCZ5"/>
<dbReference type="Pfam" id="PF02949">
    <property type="entry name" value="7tm_6"/>
    <property type="match status" value="1"/>
</dbReference>
<evidence type="ECO:0000256" key="3">
    <source>
        <dbReference type="ARBA" id="ARBA00022692"/>
    </source>
</evidence>
<evidence type="ECO:0000256" key="12">
    <source>
        <dbReference type="RuleBase" id="RU351113"/>
    </source>
</evidence>
<comment type="similarity">
    <text evidence="10">Belongs to the insect chemoreceptor superfamily. Heteromeric odorant receptor channel (TC 1.A.69) family. Or2a subfamily.</text>
</comment>
<comment type="subcellular location">
    <subcellularLocation>
        <location evidence="12">Cell membrane</location>
        <topology evidence="12">Multi-pass membrane protein</topology>
    </subcellularLocation>
    <subcellularLocation>
        <location evidence="1">Membrane</location>
        <topology evidence="1">Multi-pass membrane protein</topology>
    </subcellularLocation>
</comment>
<evidence type="ECO:0000256" key="7">
    <source>
        <dbReference type="ARBA" id="ARBA00023170"/>
    </source>
</evidence>
<dbReference type="GO" id="GO:0005549">
    <property type="term" value="F:odorant binding"/>
    <property type="evidence" value="ECO:0007669"/>
    <property type="project" value="InterPro"/>
</dbReference>
<evidence type="ECO:0000256" key="5">
    <source>
        <dbReference type="ARBA" id="ARBA00022989"/>
    </source>
</evidence>
<accession>A0A7D0TCZ5</accession>
<feature type="transmembrane region" description="Helical" evidence="12">
    <location>
        <begin position="31"/>
        <end position="53"/>
    </location>
</feature>
<evidence type="ECO:0000256" key="2">
    <source>
        <dbReference type="ARBA" id="ARBA00022606"/>
    </source>
</evidence>
<evidence type="ECO:0000256" key="4">
    <source>
        <dbReference type="ARBA" id="ARBA00022725"/>
    </source>
</evidence>
<dbReference type="GO" id="GO:0007165">
    <property type="term" value="P:signal transduction"/>
    <property type="evidence" value="ECO:0007669"/>
    <property type="project" value="UniProtKB-KW"/>
</dbReference>
<dbReference type="GO" id="GO:0004984">
    <property type="term" value="F:olfactory receptor activity"/>
    <property type="evidence" value="ECO:0007669"/>
    <property type="project" value="InterPro"/>
</dbReference>
<keyword evidence="8 12" id="KW-0807">Transducer</keyword>
<evidence type="ECO:0000256" key="11">
    <source>
        <dbReference type="ARBA" id="ARBA00038679"/>
    </source>
</evidence>
<evidence type="ECO:0000256" key="1">
    <source>
        <dbReference type="ARBA" id="ARBA00004141"/>
    </source>
</evidence>
<dbReference type="InterPro" id="IPR004117">
    <property type="entry name" value="7tm6_olfct_rcpt"/>
</dbReference>
<feature type="transmembrane region" description="Helical" evidence="12">
    <location>
        <begin position="269"/>
        <end position="292"/>
    </location>
</feature>
<proteinExistence type="evidence at transcript level"/>
<keyword evidence="5 12" id="KW-1133">Transmembrane helix</keyword>
<dbReference type="PANTHER" id="PTHR21137">
    <property type="entry name" value="ODORANT RECEPTOR"/>
    <property type="match status" value="1"/>
</dbReference>
<feature type="transmembrane region" description="Helical" evidence="12">
    <location>
        <begin position="65"/>
        <end position="83"/>
    </location>
</feature>
<feature type="transmembrane region" description="Helical" evidence="12">
    <location>
        <begin position="238"/>
        <end position="263"/>
    </location>
</feature>
<organism evidence="13">
    <name type="scientific">Propsilocerus akamusi</name>
    <dbReference type="NCBI Taxonomy" id="903466"/>
    <lineage>
        <taxon>Eukaryota</taxon>
        <taxon>Metazoa</taxon>
        <taxon>Ecdysozoa</taxon>
        <taxon>Arthropoda</taxon>
        <taxon>Hexapoda</taxon>
        <taxon>Insecta</taxon>
        <taxon>Pterygota</taxon>
        <taxon>Neoptera</taxon>
        <taxon>Endopterygota</taxon>
        <taxon>Diptera</taxon>
        <taxon>Nematocera</taxon>
        <taxon>Chironomoidea</taxon>
        <taxon>Chironomidae</taxon>
        <taxon>Propsilocerus</taxon>
    </lineage>
</organism>
<evidence type="ECO:0000313" key="13">
    <source>
        <dbReference type="EMBL" id="QGW50709.1"/>
    </source>
</evidence>
<keyword evidence="3 12" id="KW-0812">Transmembrane</keyword>
<reference evidence="13" key="1">
    <citation type="submission" date="2019-07" db="EMBL/GenBank/DDBJ databases">
        <title>Identification and Expression Pattern of Chemosensory Genes from the Transcriptome of the Propsilocerus akamusi.</title>
        <authorList>
            <person name="Yan C."/>
            <person name="Pan L."/>
        </authorList>
    </citation>
    <scope>NUCLEOTIDE SEQUENCE</scope>
</reference>
<comment type="subunit">
    <text evidence="11">Interacts with Orco. Complexes exist early in the endomembrane system in olfactory sensory neurons (OSNs), coupling these complexes to the conserved ciliary trafficking pathway.</text>
</comment>
<comment type="function">
    <text evidence="9">Odorant receptor which mediates acceptance or avoidance behavior, depending on its substrates. The odorant receptor repertoire encodes a large collection of odor stimuli that vary widely in identity, intensity, and duration. May form a complex with Orco to form odorant-sensing units, providing sensitive and prolonged odorant signaling and calcium permeability.</text>
</comment>
<protein>
    <recommendedName>
        <fullName evidence="12">Odorant receptor</fullName>
    </recommendedName>
</protein>
<evidence type="ECO:0000256" key="9">
    <source>
        <dbReference type="ARBA" id="ARBA00037764"/>
    </source>
</evidence>
<dbReference type="EMBL" id="MN133036">
    <property type="protein sequence ID" value="QGW50709.1"/>
    <property type="molecule type" value="mRNA"/>
</dbReference>
<dbReference type="GO" id="GO:0005886">
    <property type="term" value="C:plasma membrane"/>
    <property type="evidence" value="ECO:0007669"/>
    <property type="project" value="UniProtKB-SubCell"/>
</dbReference>
<keyword evidence="6 12" id="KW-0472">Membrane</keyword>
<dbReference type="PANTHER" id="PTHR21137:SF37">
    <property type="entry name" value="ODORANT RECEPTOR 46A, ISOFORM B-RELATED"/>
    <property type="match status" value="1"/>
</dbReference>
<feature type="transmembrane region" description="Helical" evidence="12">
    <location>
        <begin position="183"/>
        <end position="200"/>
    </location>
</feature>